<dbReference type="InterPro" id="IPR029063">
    <property type="entry name" value="SAM-dependent_MTases_sf"/>
</dbReference>
<dbReference type="InterPro" id="IPR041698">
    <property type="entry name" value="Methyltransf_25"/>
</dbReference>
<dbReference type="SUPFAM" id="SSF53335">
    <property type="entry name" value="S-adenosyl-L-methionine-dependent methyltransferases"/>
    <property type="match status" value="1"/>
</dbReference>
<dbReference type="AlphaFoldDB" id="A0A9Q3VRT5"/>
<dbReference type="Gene3D" id="3.40.50.150">
    <property type="entry name" value="Vaccinia Virus protein VP39"/>
    <property type="match status" value="1"/>
</dbReference>
<dbReference type="Proteomes" id="UP001108029">
    <property type="component" value="Unassembled WGS sequence"/>
</dbReference>
<dbReference type="RefSeq" id="WP_232653099.1">
    <property type="nucleotide sequence ID" value="NZ_JAJSBI010000024.1"/>
</dbReference>
<keyword evidence="3" id="KW-1185">Reference proteome</keyword>
<keyword evidence="2" id="KW-0808">Transferase</keyword>
<reference evidence="2" key="1">
    <citation type="submission" date="2021-12" db="EMBL/GenBank/DDBJ databases">
        <authorList>
            <person name="Lee J.-H."/>
            <person name="Kim S.-B."/>
        </authorList>
    </citation>
    <scope>NUCLEOTIDE SEQUENCE</scope>
    <source>
        <strain evidence="2">NR30</strain>
    </source>
</reference>
<dbReference type="GO" id="GO:0032259">
    <property type="term" value="P:methylation"/>
    <property type="evidence" value="ECO:0007669"/>
    <property type="project" value="UniProtKB-KW"/>
</dbReference>
<name>A0A9Q3VRT5_9ACTN</name>
<comment type="caution">
    <text evidence="2">The sequence shown here is derived from an EMBL/GenBank/DDBJ whole genome shotgun (WGS) entry which is preliminary data.</text>
</comment>
<protein>
    <submittedName>
        <fullName evidence="2">Methyltransferase domain-containing protein</fullName>
    </submittedName>
</protein>
<evidence type="ECO:0000313" key="2">
    <source>
        <dbReference type="EMBL" id="MCD9878898.1"/>
    </source>
</evidence>
<dbReference type="Gene3D" id="1.10.10.10">
    <property type="entry name" value="Winged helix-like DNA-binding domain superfamily/Winged helix DNA-binding domain"/>
    <property type="match status" value="1"/>
</dbReference>
<proteinExistence type="predicted"/>
<evidence type="ECO:0000259" key="1">
    <source>
        <dbReference type="Pfam" id="PF13649"/>
    </source>
</evidence>
<organism evidence="2 3">
    <name type="scientific">Streptomyces guryensis</name>
    <dbReference type="NCBI Taxonomy" id="2886947"/>
    <lineage>
        <taxon>Bacteria</taxon>
        <taxon>Bacillati</taxon>
        <taxon>Actinomycetota</taxon>
        <taxon>Actinomycetes</taxon>
        <taxon>Kitasatosporales</taxon>
        <taxon>Streptomycetaceae</taxon>
        <taxon>Streptomyces</taxon>
    </lineage>
</organism>
<dbReference type="EMBL" id="JAJSBI010000024">
    <property type="protein sequence ID" value="MCD9878898.1"/>
    <property type="molecule type" value="Genomic_DNA"/>
</dbReference>
<accession>A0A9Q3VRT5</accession>
<evidence type="ECO:0000313" key="3">
    <source>
        <dbReference type="Proteomes" id="UP001108029"/>
    </source>
</evidence>
<dbReference type="InterPro" id="IPR036388">
    <property type="entry name" value="WH-like_DNA-bd_sf"/>
</dbReference>
<dbReference type="GO" id="GO:0008168">
    <property type="term" value="F:methyltransferase activity"/>
    <property type="evidence" value="ECO:0007669"/>
    <property type="project" value="UniProtKB-KW"/>
</dbReference>
<dbReference type="CDD" id="cd02440">
    <property type="entry name" value="AdoMet_MTases"/>
    <property type="match status" value="1"/>
</dbReference>
<feature type="domain" description="Methyltransferase" evidence="1">
    <location>
        <begin position="165"/>
        <end position="261"/>
    </location>
</feature>
<sequence length="342" mass="37558">MTSVQTHSPDPATWTRGPVADIFSSYVAATALSSAQELGLLDRLAETGAAPFGNGGDERLNDEVVQSVYRALHWAEVVEIKDEETVVTGPAFDAAFAARGYFYWLVRGCGEAFSEAPRLALEEVRSGAFYRRDMRAVAIGSRLIGDGEVEALFDEILARTPVRKIADLGCGSGQRLVRVAGRHPEARCVGVDISSASVRLATDAAREAGLGERMTVHQGDVLRLEPRPEFAEVDTVSCVFMGHDFWPYDSCVATLERLRRVFPRAERLVLCDVVRTQEVPRADTPIFQLGFETIHALMGVYLPALEEWHKAFAEAGWRCDAVHSTTTPPNGYLFELSPATRN</sequence>
<dbReference type="Pfam" id="PF13649">
    <property type="entry name" value="Methyltransf_25"/>
    <property type="match status" value="1"/>
</dbReference>
<keyword evidence="2" id="KW-0489">Methyltransferase</keyword>
<gene>
    <name evidence="2" type="ORF">LJ657_35900</name>
</gene>